<comment type="similarity">
    <text evidence="3">Belongs to the HARBI1 family.</text>
</comment>
<reference evidence="9" key="1">
    <citation type="submission" date="2022-03" db="EMBL/GenBank/DDBJ databases">
        <authorList>
            <person name="Sayadi A."/>
        </authorList>
    </citation>
    <scope>NUCLEOTIDE SEQUENCE</scope>
</reference>
<evidence type="ECO:0000256" key="3">
    <source>
        <dbReference type="ARBA" id="ARBA00006958"/>
    </source>
</evidence>
<accession>A0A9P0KMI1</accession>
<keyword evidence="10" id="KW-1185">Reference proteome</keyword>
<dbReference type="GO" id="GO:0046872">
    <property type="term" value="F:metal ion binding"/>
    <property type="evidence" value="ECO:0007669"/>
    <property type="project" value="UniProtKB-KW"/>
</dbReference>
<dbReference type="PANTHER" id="PTHR22930">
    <property type="match status" value="1"/>
</dbReference>
<keyword evidence="5" id="KW-0479">Metal-binding</keyword>
<dbReference type="AlphaFoldDB" id="A0A9P0KMI1"/>
<comment type="cofactor">
    <cofactor evidence="1">
        <name>a divalent metal cation</name>
        <dbReference type="ChEBI" id="CHEBI:60240"/>
    </cofactor>
</comment>
<dbReference type="Gene3D" id="1.10.437.20">
    <property type="entry name" value="dsDNA poxvirus"/>
    <property type="match status" value="1"/>
</dbReference>
<keyword evidence="7" id="KW-0539">Nucleus</keyword>
<dbReference type="OrthoDB" id="6571700at2759"/>
<evidence type="ECO:0000313" key="10">
    <source>
        <dbReference type="Proteomes" id="UP001152888"/>
    </source>
</evidence>
<keyword evidence="6" id="KW-0378">Hydrolase</keyword>
<organism evidence="9 10">
    <name type="scientific">Acanthoscelides obtectus</name>
    <name type="common">Bean weevil</name>
    <name type="synonym">Bruchus obtectus</name>
    <dbReference type="NCBI Taxonomy" id="200917"/>
    <lineage>
        <taxon>Eukaryota</taxon>
        <taxon>Metazoa</taxon>
        <taxon>Ecdysozoa</taxon>
        <taxon>Arthropoda</taxon>
        <taxon>Hexapoda</taxon>
        <taxon>Insecta</taxon>
        <taxon>Pterygota</taxon>
        <taxon>Neoptera</taxon>
        <taxon>Endopterygota</taxon>
        <taxon>Coleoptera</taxon>
        <taxon>Polyphaga</taxon>
        <taxon>Cucujiformia</taxon>
        <taxon>Chrysomeloidea</taxon>
        <taxon>Chrysomelidae</taxon>
        <taxon>Bruchinae</taxon>
        <taxon>Bruchini</taxon>
        <taxon>Acanthoscelides</taxon>
    </lineage>
</organism>
<comment type="subcellular location">
    <subcellularLocation>
        <location evidence="2">Nucleus</location>
    </subcellularLocation>
</comment>
<dbReference type="InterPro" id="IPR045249">
    <property type="entry name" value="HARBI1-like"/>
</dbReference>
<feature type="domain" description="DDE Tnp4" evidence="8">
    <location>
        <begin position="168"/>
        <end position="333"/>
    </location>
</feature>
<evidence type="ECO:0000256" key="5">
    <source>
        <dbReference type="ARBA" id="ARBA00022723"/>
    </source>
</evidence>
<comment type="caution">
    <text evidence="9">The sequence shown here is derived from an EMBL/GenBank/DDBJ whole genome shotgun (WGS) entry which is preliminary data.</text>
</comment>
<evidence type="ECO:0000256" key="2">
    <source>
        <dbReference type="ARBA" id="ARBA00004123"/>
    </source>
</evidence>
<evidence type="ECO:0000256" key="4">
    <source>
        <dbReference type="ARBA" id="ARBA00022722"/>
    </source>
</evidence>
<keyword evidence="4" id="KW-0540">Nuclease</keyword>
<dbReference type="InterPro" id="IPR027806">
    <property type="entry name" value="HARBI1_dom"/>
</dbReference>
<dbReference type="GO" id="GO:0016787">
    <property type="term" value="F:hydrolase activity"/>
    <property type="evidence" value="ECO:0007669"/>
    <property type="project" value="UniProtKB-KW"/>
</dbReference>
<gene>
    <name evidence="9" type="ORF">ACAOBT_LOCUS12766</name>
</gene>
<evidence type="ECO:0000256" key="7">
    <source>
        <dbReference type="ARBA" id="ARBA00023242"/>
    </source>
</evidence>
<sequence length="392" mass="45413">MNRKQLIALLLFRRRMKRRGNNRFIWVHPINKMRQKVGTFYTLFEQLRNDDTKFFNYFRMSITSFDELHERLKDSIQRKNTKMRNCIQPIEMLAITLRYLASGCTFTDLHYSFRVGISTARVIVRDVCQALWKVMHSGCIPSPTKAVWESVANGFEQAANFPHCIGAVDGKHIRIVNPVHSGSMYFNYKDYHSIVLMGIADSKYRFVFMHVGSYGKECDSSVFKQTQLWKSIESSSNNLPEEKCLPGTEGPKVPYFIVGDAAFGLHKHLLRPYGGTHLTVEKRIFNYRLCRAKRYIECAFGILSNKWRIFHRPLNVQPELANDIVKACIILHNYVRDRDGYRIEDTTTIIGLEEVQGENTTRGGVRANNIRNILCQYFVSSVGSVPWQMSKI</sequence>
<dbReference type="GO" id="GO:0004518">
    <property type="term" value="F:nuclease activity"/>
    <property type="evidence" value="ECO:0007669"/>
    <property type="project" value="UniProtKB-KW"/>
</dbReference>
<name>A0A9P0KMI1_ACAOB</name>
<evidence type="ECO:0000259" key="8">
    <source>
        <dbReference type="Pfam" id="PF13359"/>
    </source>
</evidence>
<dbReference type="EMBL" id="CAKOFQ010006860">
    <property type="protein sequence ID" value="CAH1977614.1"/>
    <property type="molecule type" value="Genomic_DNA"/>
</dbReference>
<dbReference type="GO" id="GO:0005634">
    <property type="term" value="C:nucleus"/>
    <property type="evidence" value="ECO:0007669"/>
    <property type="project" value="UniProtKB-SubCell"/>
</dbReference>
<dbReference type="InterPro" id="IPR043018">
    <property type="entry name" value="Poxvirus_sf"/>
</dbReference>
<evidence type="ECO:0000256" key="6">
    <source>
        <dbReference type="ARBA" id="ARBA00022801"/>
    </source>
</evidence>
<dbReference type="Proteomes" id="UP001152888">
    <property type="component" value="Unassembled WGS sequence"/>
</dbReference>
<dbReference type="PANTHER" id="PTHR22930:SF269">
    <property type="entry name" value="NUCLEASE HARBI1-LIKE PROTEIN"/>
    <property type="match status" value="1"/>
</dbReference>
<evidence type="ECO:0000313" key="9">
    <source>
        <dbReference type="EMBL" id="CAH1977614.1"/>
    </source>
</evidence>
<protein>
    <recommendedName>
        <fullName evidence="8">DDE Tnp4 domain-containing protein</fullName>
    </recommendedName>
</protein>
<evidence type="ECO:0000256" key="1">
    <source>
        <dbReference type="ARBA" id="ARBA00001968"/>
    </source>
</evidence>
<dbReference type="Pfam" id="PF13359">
    <property type="entry name" value="DDE_Tnp_4"/>
    <property type="match status" value="1"/>
</dbReference>
<proteinExistence type="inferred from homology"/>